<keyword evidence="1" id="KW-0472">Membrane</keyword>
<protein>
    <submittedName>
        <fullName evidence="2">DUF2975 domain-containing protein</fullName>
    </submittedName>
</protein>
<proteinExistence type="predicted"/>
<feature type="transmembrane region" description="Helical" evidence="1">
    <location>
        <begin position="12"/>
        <end position="34"/>
    </location>
</feature>
<keyword evidence="1" id="KW-0812">Transmembrane</keyword>
<dbReference type="EMBL" id="JBBMFA010000026">
    <property type="protein sequence ID" value="MEQ2518979.1"/>
    <property type="molecule type" value="Genomic_DNA"/>
</dbReference>
<name>A0ABV1GAW4_9FIRM</name>
<feature type="transmembrane region" description="Helical" evidence="1">
    <location>
        <begin position="108"/>
        <end position="127"/>
    </location>
</feature>
<keyword evidence="3" id="KW-1185">Reference proteome</keyword>
<keyword evidence="1" id="KW-1133">Transmembrane helix</keyword>
<reference evidence="2 3" key="1">
    <citation type="submission" date="2024-03" db="EMBL/GenBank/DDBJ databases">
        <title>Human intestinal bacterial collection.</title>
        <authorList>
            <person name="Pauvert C."/>
            <person name="Hitch T.C.A."/>
            <person name="Clavel T."/>
        </authorList>
    </citation>
    <scope>NUCLEOTIDE SEQUENCE [LARGE SCALE GENOMIC DNA]</scope>
    <source>
        <strain evidence="2 3">CLA-JM-H11</strain>
    </source>
</reference>
<comment type="caution">
    <text evidence="2">The sequence shown here is derived from an EMBL/GenBank/DDBJ whole genome shotgun (WGS) entry which is preliminary data.</text>
</comment>
<accession>A0ABV1GAW4</accession>
<evidence type="ECO:0000313" key="3">
    <source>
        <dbReference type="Proteomes" id="UP001477672"/>
    </source>
</evidence>
<dbReference type="Pfam" id="PF11188">
    <property type="entry name" value="DUF2975"/>
    <property type="match status" value="1"/>
</dbReference>
<evidence type="ECO:0000313" key="2">
    <source>
        <dbReference type="EMBL" id="MEQ2518979.1"/>
    </source>
</evidence>
<organism evidence="2 3">
    <name type="scientific">Ruthenibacterium intestinale</name>
    <dbReference type="NCBI Taxonomy" id="3133163"/>
    <lineage>
        <taxon>Bacteria</taxon>
        <taxon>Bacillati</taxon>
        <taxon>Bacillota</taxon>
        <taxon>Clostridia</taxon>
        <taxon>Eubacteriales</taxon>
        <taxon>Oscillospiraceae</taxon>
        <taxon>Ruthenibacterium</taxon>
    </lineage>
</organism>
<gene>
    <name evidence="2" type="ORF">WMO24_00770</name>
</gene>
<sequence length="145" mass="16613">MKWNNDRSLLLSRVCVWVFTVLLAALLLTAPWFWNWILWRSSVRMVYIGVTYASGVPAAVVLFCLHRLLRNISEEEVFIQENVRSLRIMSWCLMAAALVYLVGSLFDWYLVVLAAAAAFVGLILRVVKNVFAQAVELKNENDFTI</sequence>
<feature type="transmembrane region" description="Helical" evidence="1">
    <location>
        <begin position="86"/>
        <end position="102"/>
    </location>
</feature>
<feature type="transmembrane region" description="Helical" evidence="1">
    <location>
        <begin position="46"/>
        <end position="65"/>
    </location>
</feature>
<dbReference type="InterPro" id="IPR021354">
    <property type="entry name" value="DUF2975"/>
</dbReference>
<dbReference type="RefSeq" id="WP_349214169.1">
    <property type="nucleotide sequence ID" value="NZ_JBBMFA010000026.1"/>
</dbReference>
<evidence type="ECO:0000256" key="1">
    <source>
        <dbReference type="SAM" id="Phobius"/>
    </source>
</evidence>
<dbReference type="Proteomes" id="UP001477672">
    <property type="component" value="Unassembled WGS sequence"/>
</dbReference>